<keyword evidence="2 4" id="KW-0238">DNA-binding</keyword>
<name>A0A7W7ZIL2_9BACT</name>
<dbReference type="SUPFAM" id="SSF48498">
    <property type="entry name" value="Tetracyclin repressor-like, C-terminal domain"/>
    <property type="match status" value="1"/>
</dbReference>
<dbReference type="InterPro" id="IPR001647">
    <property type="entry name" value="HTH_TetR"/>
</dbReference>
<keyword evidence="7" id="KW-1185">Reference proteome</keyword>
<comment type="caution">
    <text evidence="6">The sequence shown here is derived from an EMBL/GenBank/DDBJ whole genome shotgun (WGS) entry which is preliminary data.</text>
</comment>
<accession>A0A7W7ZIL2</accession>
<evidence type="ECO:0000259" key="5">
    <source>
        <dbReference type="PROSITE" id="PS50977"/>
    </source>
</evidence>
<sequence length="215" mass="23708">MKTRKTPDEILKTGAKPATSYHHGNLERGLIDRATEVIANQGVEHLTLRLLGEELGVSRSALYRHFPDKQTLLVRVAEEGFVRFGDALDAARASKSAEDVFVRMGRAYFDFARQNPGHYRVMFDTTVLKKANSAKVHAAAKRPLACLVDEVVKDTPETDKDRATLIETRVSGLWSLLHGYSMLAINGHLAGTSSSVAKSMVASVLYLLQGQRSSR</sequence>
<evidence type="ECO:0000256" key="3">
    <source>
        <dbReference type="ARBA" id="ARBA00023163"/>
    </source>
</evidence>
<evidence type="ECO:0000256" key="1">
    <source>
        <dbReference type="ARBA" id="ARBA00023015"/>
    </source>
</evidence>
<dbReference type="InterPro" id="IPR036271">
    <property type="entry name" value="Tet_transcr_reg_TetR-rel_C_sf"/>
</dbReference>
<dbReference type="Gene3D" id="1.10.357.10">
    <property type="entry name" value="Tetracycline Repressor, domain 2"/>
    <property type="match status" value="1"/>
</dbReference>
<reference evidence="6 7" key="1">
    <citation type="submission" date="2020-08" db="EMBL/GenBank/DDBJ databases">
        <title>Genomic Encyclopedia of Type Strains, Phase IV (KMG-V): Genome sequencing to study the core and pangenomes of soil and plant-associated prokaryotes.</title>
        <authorList>
            <person name="Whitman W."/>
        </authorList>
    </citation>
    <scope>NUCLEOTIDE SEQUENCE [LARGE SCALE GENOMIC DNA]</scope>
    <source>
        <strain evidence="6 7">M8UP14</strain>
    </source>
</reference>
<organism evidence="6 7">
    <name type="scientific">Granulicella aggregans</name>
    <dbReference type="NCBI Taxonomy" id="474949"/>
    <lineage>
        <taxon>Bacteria</taxon>
        <taxon>Pseudomonadati</taxon>
        <taxon>Acidobacteriota</taxon>
        <taxon>Terriglobia</taxon>
        <taxon>Terriglobales</taxon>
        <taxon>Acidobacteriaceae</taxon>
        <taxon>Granulicella</taxon>
    </lineage>
</organism>
<dbReference type="GO" id="GO:0003700">
    <property type="term" value="F:DNA-binding transcription factor activity"/>
    <property type="evidence" value="ECO:0007669"/>
    <property type="project" value="TreeGrafter"/>
</dbReference>
<dbReference type="EMBL" id="JACHIP010000013">
    <property type="protein sequence ID" value="MBB5060418.1"/>
    <property type="molecule type" value="Genomic_DNA"/>
</dbReference>
<dbReference type="InterPro" id="IPR025996">
    <property type="entry name" value="MT1864/Rv1816-like_C"/>
</dbReference>
<evidence type="ECO:0000313" key="6">
    <source>
        <dbReference type="EMBL" id="MBB5060418.1"/>
    </source>
</evidence>
<dbReference type="PANTHER" id="PTHR30055:SF220">
    <property type="entry name" value="TETR-FAMILY REGULATORY PROTEIN"/>
    <property type="match status" value="1"/>
</dbReference>
<evidence type="ECO:0000256" key="4">
    <source>
        <dbReference type="PROSITE-ProRule" id="PRU00335"/>
    </source>
</evidence>
<gene>
    <name evidence="6" type="ORF">HDF16_005154</name>
</gene>
<dbReference type="Pfam" id="PF00440">
    <property type="entry name" value="TetR_N"/>
    <property type="match status" value="1"/>
</dbReference>
<keyword evidence="3" id="KW-0804">Transcription</keyword>
<evidence type="ECO:0000313" key="7">
    <source>
        <dbReference type="Proteomes" id="UP000540989"/>
    </source>
</evidence>
<dbReference type="InterPro" id="IPR050109">
    <property type="entry name" value="HTH-type_TetR-like_transc_reg"/>
</dbReference>
<evidence type="ECO:0000256" key="2">
    <source>
        <dbReference type="ARBA" id="ARBA00023125"/>
    </source>
</evidence>
<feature type="DNA-binding region" description="H-T-H motif" evidence="4">
    <location>
        <begin position="47"/>
        <end position="66"/>
    </location>
</feature>
<feature type="domain" description="HTH tetR-type" evidence="5">
    <location>
        <begin position="24"/>
        <end position="84"/>
    </location>
</feature>
<protein>
    <submittedName>
        <fullName evidence="6">AcrR family transcriptional regulator</fullName>
    </submittedName>
</protein>
<dbReference type="AlphaFoldDB" id="A0A7W7ZIL2"/>
<dbReference type="GO" id="GO:0000976">
    <property type="term" value="F:transcription cis-regulatory region binding"/>
    <property type="evidence" value="ECO:0007669"/>
    <property type="project" value="TreeGrafter"/>
</dbReference>
<dbReference type="SUPFAM" id="SSF46689">
    <property type="entry name" value="Homeodomain-like"/>
    <property type="match status" value="1"/>
</dbReference>
<dbReference type="Pfam" id="PF13305">
    <property type="entry name" value="TetR_C_33"/>
    <property type="match status" value="1"/>
</dbReference>
<keyword evidence="1" id="KW-0805">Transcription regulation</keyword>
<proteinExistence type="predicted"/>
<dbReference type="InterPro" id="IPR009057">
    <property type="entry name" value="Homeodomain-like_sf"/>
</dbReference>
<dbReference type="PRINTS" id="PR00455">
    <property type="entry name" value="HTHTETR"/>
</dbReference>
<dbReference type="PROSITE" id="PS50977">
    <property type="entry name" value="HTH_TETR_2"/>
    <property type="match status" value="1"/>
</dbReference>
<dbReference type="PANTHER" id="PTHR30055">
    <property type="entry name" value="HTH-TYPE TRANSCRIPTIONAL REGULATOR RUTR"/>
    <property type="match status" value="1"/>
</dbReference>
<dbReference type="Proteomes" id="UP000540989">
    <property type="component" value="Unassembled WGS sequence"/>
</dbReference>
<dbReference type="RefSeq" id="WP_184222712.1">
    <property type="nucleotide sequence ID" value="NZ_JACHIP010000013.1"/>
</dbReference>